<dbReference type="InterPro" id="IPR028082">
    <property type="entry name" value="Peripla_BP_I"/>
</dbReference>
<dbReference type="GO" id="GO:0000976">
    <property type="term" value="F:transcription cis-regulatory region binding"/>
    <property type="evidence" value="ECO:0007669"/>
    <property type="project" value="TreeGrafter"/>
</dbReference>
<dbReference type="Gene3D" id="1.10.260.40">
    <property type="entry name" value="lambda repressor-like DNA-binding domains"/>
    <property type="match status" value="1"/>
</dbReference>
<evidence type="ECO:0000256" key="2">
    <source>
        <dbReference type="ARBA" id="ARBA00023125"/>
    </source>
</evidence>
<keyword evidence="2" id="KW-0238">DNA-binding</keyword>
<dbReference type="PROSITE" id="PS50932">
    <property type="entry name" value="HTH_LACI_2"/>
    <property type="match status" value="1"/>
</dbReference>
<organism evidence="5 6">
    <name type="scientific">Ktedonospora formicarum</name>
    <dbReference type="NCBI Taxonomy" id="2778364"/>
    <lineage>
        <taxon>Bacteria</taxon>
        <taxon>Bacillati</taxon>
        <taxon>Chloroflexota</taxon>
        <taxon>Ktedonobacteria</taxon>
        <taxon>Ktedonobacterales</taxon>
        <taxon>Ktedonobacteraceae</taxon>
        <taxon>Ktedonospora</taxon>
    </lineage>
</organism>
<evidence type="ECO:0000256" key="1">
    <source>
        <dbReference type="ARBA" id="ARBA00023015"/>
    </source>
</evidence>
<dbReference type="CDD" id="cd06267">
    <property type="entry name" value="PBP1_LacI_sugar_binding-like"/>
    <property type="match status" value="1"/>
</dbReference>
<keyword evidence="3" id="KW-0804">Transcription</keyword>
<dbReference type="GO" id="GO:0003700">
    <property type="term" value="F:DNA-binding transcription factor activity"/>
    <property type="evidence" value="ECO:0007669"/>
    <property type="project" value="TreeGrafter"/>
</dbReference>
<protein>
    <submittedName>
        <fullName evidence="5">Catabolite control protein A</fullName>
    </submittedName>
</protein>
<gene>
    <name evidence="5" type="ORF">KSX_43000</name>
</gene>
<dbReference type="Proteomes" id="UP000612362">
    <property type="component" value="Unassembled WGS sequence"/>
</dbReference>
<dbReference type="PRINTS" id="PR00036">
    <property type="entry name" value="HTHLACI"/>
</dbReference>
<reference evidence="5" key="1">
    <citation type="submission" date="2020-10" db="EMBL/GenBank/DDBJ databases">
        <title>Taxonomic study of unclassified bacteria belonging to the class Ktedonobacteria.</title>
        <authorList>
            <person name="Yabe S."/>
            <person name="Wang C.M."/>
            <person name="Zheng Y."/>
            <person name="Sakai Y."/>
            <person name="Cavaletti L."/>
            <person name="Monciardini P."/>
            <person name="Donadio S."/>
        </authorList>
    </citation>
    <scope>NUCLEOTIDE SEQUENCE</scope>
    <source>
        <strain evidence="5">SOSP1-1</strain>
    </source>
</reference>
<keyword evidence="6" id="KW-1185">Reference proteome</keyword>
<proteinExistence type="predicted"/>
<evidence type="ECO:0000313" key="6">
    <source>
        <dbReference type="Proteomes" id="UP000612362"/>
    </source>
</evidence>
<dbReference type="InterPro" id="IPR046335">
    <property type="entry name" value="LacI/GalR-like_sensor"/>
</dbReference>
<dbReference type="Pfam" id="PF13377">
    <property type="entry name" value="Peripla_BP_3"/>
    <property type="match status" value="1"/>
</dbReference>
<dbReference type="SMART" id="SM00354">
    <property type="entry name" value="HTH_LACI"/>
    <property type="match status" value="1"/>
</dbReference>
<dbReference type="Pfam" id="PF00356">
    <property type="entry name" value="LacI"/>
    <property type="match status" value="1"/>
</dbReference>
<dbReference type="SUPFAM" id="SSF47413">
    <property type="entry name" value="lambda repressor-like DNA-binding domains"/>
    <property type="match status" value="1"/>
</dbReference>
<name>A0A8J3MRK0_9CHLR</name>
<dbReference type="AlphaFoldDB" id="A0A8J3MRK0"/>
<comment type="caution">
    <text evidence="5">The sequence shown here is derived from an EMBL/GenBank/DDBJ whole genome shotgun (WGS) entry which is preliminary data.</text>
</comment>
<dbReference type="SUPFAM" id="SSF53822">
    <property type="entry name" value="Periplasmic binding protein-like I"/>
    <property type="match status" value="1"/>
</dbReference>
<accession>A0A8J3MRK0</accession>
<feature type="domain" description="HTH lacI-type" evidence="4">
    <location>
        <begin position="6"/>
        <end position="64"/>
    </location>
</feature>
<evidence type="ECO:0000259" key="4">
    <source>
        <dbReference type="PROSITE" id="PS50932"/>
    </source>
</evidence>
<dbReference type="PROSITE" id="PS00356">
    <property type="entry name" value="HTH_LACI_1"/>
    <property type="match status" value="1"/>
</dbReference>
<dbReference type="InterPro" id="IPR000843">
    <property type="entry name" value="HTH_LacI"/>
</dbReference>
<dbReference type="RefSeq" id="WP_220195534.1">
    <property type="nucleotide sequence ID" value="NZ_BNJF01000002.1"/>
</dbReference>
<dbReference type="InterPro" id="IPR010982">
    <property type="entry name" value="Lambda_DNA-bd_dom_sf"/>
</dbReference>
<dbReference type="PANTHER" id="PTHR30146:SF109">
    <property type="entry name" value="HTH-TYPE TRANSCRIPTIONAL REGULATOR GALS"/>
    <property type="match status" value="1"/>
</dbReference>
<evidence type="ECO:0000256" key="3">
    <source>
        <dbReference type="ARBA" id="ARBA00023163"/>
    </source>
</evidence>
<dbReference type="Gene3D" id="3.40.50.2300">
    <property type="match status" value="2"/>
</dbReference>
<dbReference type="CDD" id="cd01392">
    <property type="entry name" value="HTH_LacI"/>
    <property type="match status" value="1"/>
</dbReference>
<evidence type="ECO:0000313" key="5">
    <source>
        <dbReference type="EMBL" id="GHO46137.1"/>
    </source>
</evidence>
<sequence length="337" mass="37794">MVSTQPTLREVAKQAGVSIATVSYVLNGRTSSKKTISEATRQRVLQAVSELGYTPNQSARHLRRQQTERLCIVLPRLGVPYYEILCQHVAAVAEQHHYNVVISLTGTREKEQEVLQQLQRRLADGVLAVHGDWTAEELERLVASGIAVTLMHNETQGRGIDIVQTTEEEAFYQAICYLLQQGYRRIACFYVERFGRDGRLEAYKRALNTFHLPLDETLVIHTPESRKAVYERITQLLRQEERPDAIFTGSDNVAITALWAAQDAGLNVPDDLAVIGSGNIPEGEITSPPLTTVGPASLDFGDVAEMLIDRLRNPDQPQRILLREWELIIRGTVSDKK</sequence>
<keyword evidence="1" id="KW-0805">Transcription regulation</keyword>
<dbReference type="EMBL" id="BNJF01000002">
    <property type="protein sequence ID" value="GHO46137.1"/>
    <property type="molecule type" value="Genomic_DNA"/>
</dbReference>
<dbReference type="PANTHER" id="PTHR30146">
    <property type="entry name" value="LACI-RELATED TRANSCRIPTIONAL REPRESSOR"/>
    <property type="match status" value="1"/>
</dbReference>